<feature type="domain" description="Flagellin N-terminal" evidence="2">
    <location>
        <begin position="1"/>
        <end position="88"/>
    </location>
</feature>
<dbReference type="InterPro" id="IPR001492">
    <property type="entry name" value="Flagellin"/>
</dbReference>
<evidence type="ECO:0000259" key="2">
    <source>
        <dbReference type="Pfam" id="PF00669"/>
    </source>
</evidence>
<dbReference type="EMBL" id="AGYR01000070">
    <property type="protein sequence ID" value="ENZ07004.1"/>
    <property type="molecule type" value="Genomic_DNA"/>
</dbReference>
<dbReference type="HOGENOM" id="CLU_2092534_0_0_9"/>
<proteinExistence type="predicted"/>
<gene>
    <name evidence="3" type="ORF">HMPREF1090_05346</name>
</gene>
<dbReference type="AlphaFoldDB" id="A0A0E2HFU2"/>
<dbReference type="SUPFAM" id="SSF64518">
    <property type="entry name" value="Phase 1 flagellin"/>
    <property type="match status" value="1"/>
</dbReference>
<dbReference type="InterPro" id="IPR001029">
    <property type="entry name" value="Flagellin_N"/>
</dbReference>
<sequence>MRSRINGLNQAMSNIDDGISLTNVGEGALAEVHDMLHRMQTLAVEAANETYHTAARRNLEMGRRELLAEIDRIGSATDFGGVPLFSQAANILAGHPRSRIKIMRLPCRLAPQRQRP</sequence>
<protein>
    <recommendedName>
        <fullName evidence="1">Flagellin</fullName>
    </recommendedName>
</protein>
<reference evidence="3 4" key="1">
    <citation type="submission" date="2013-01" db="EMBL/GenBank/DDBJ databases">
        <title>The Genome Sequence of Clostridium clostridioforme 90A8.</title>
        <authorList>
            <consortium name="The Broad Institute Genome Sequencing Platform"/>
            <person name="Earl A."/>
            <person name="Ward D."/>
            <person name="Feldgarden M."/>
            <person name="Gevers D."/>
            <person name="Courvalin P."/>
            <person name="Lambert T."/>
            <person name="Walker B."/>
            <person name="Young S.K."/>
            <person name="Zeng Q."/>
            <person name="Gargeya S."/>
            <person name="Fitzgerald M."/>
            <person name="Haas B."/>
            <person name="Abouelleil A."/>
            <person name="Alvarado L."/>
            <person name="Arachchi H.M."/>
            <person name="Berlin A.M."/>
            <person name="Chapman S.B."/>
            <person name="Dewar J."/>
            <person name="Goldberg J."/>
            <person name="Griggs A."/>
            <person name="Gujja S."/>
            <person name="Hansen M."/>
            <person name="Howarth C."/>
            <person name="Imamovic A."/>
            <person name="Larimer J."/>
            <person name="McCowan C."/>
            <person name="Murphy C."/>
            <person name="Neiman D."/>
            <person name="Pearson M."/>
            <person name="Priest M."/>
            <person name="Roberts A."/>
            <person name="Saif S."/>
            <person name="Shea T."/>
            <person name="Sisk P."/>
            <person name="Sykes S."/>
            <person name="Wortman J."/>
            <person name="Nusbaum C."/>
            <person name="Birren B."/>
        </authorList>
    </citation>
    <scope>NUCLEOTIDE SEQUENCE [LARGE SCALE GENOMIC DNA]</scope>
    <source>
        <strain evidence="3 4">90A8</strain>
    </source>
</reference>
<comment type="caution">
    <text evidence="3">The sequence shown here is derived from an EMBL/GenBank/DDBJ whole genome shotgun (WGS) entry which is preliminary data.</text>
</comment>
<organism evidence="3 4">
    <name type="scientific">[Clostridium] clostridioforme 90A8</name>
    <dbReference type="NCBI Taxonomy" id="999408"/>
    <lineage>
        <taxon>Bacteria</taxon>
        <taxon>Bacillati</taxon>
        <taxon>Bacillota</taxon>
        <taxon>Clostridia</taxon>
        <taxon>Lachnospirales</taxon>
        <taxon>Lachnospiraceae</taxon>
        <taxon>Enterocloster</taxon>
    </lineage>
</organism>
<dbReference type="PANTHER" id="PTHR42792">
    <property type="entry name" value="FLAGELLIN"/>
    <property type="match status" value="1"/>
</dbReference>
<evidence type="ECO:0000256" key="1">
    <source>
        <dbReference type="ARBA" id="ARBA00020110"/>
    </source>
</evidence>
<accession>A0A0E2HFU2</accession>
<dbReference type="GO" id="GO:0009288">
    <property type="term" value="C:bacterial-type flagellum"/>
    <property type="evidence" value="ECO:0007669"/>
    <property type="project" value="InterPro"/>
</dbReference>
<dbReference type="PATRIC" id="fig|999408.3.peg.5734"/>
<dbReference type="PANTHER" id="PTHR42792:SF2">
    <property type="entry name" value="FLAGELLIN"/>
    <property type="match status" value="1"/>
</dbReference>
<dbReference type="Pfam" id="PF00669">
    <property type="entry name" value="Flagellin_N"/>
    <property type="match status" value="1"/>
</dbReference>
<dbReference type="PRINTS" id="PR00207">
    <property type="entry name" value="FLAGELLIN"/>
</dbReference>
<evidence type="ECO:0000313" key="3">
    <source>
        <dbReference type="EMBL" id="ENZ07004.1"/>
    </source>
</evidence>
<name>A0A0E2HFU2_9FIRM</name>
<dbReference type="GO" id="GO:0005198">
    <property type="term" value="F:structural molecule activity"/>
    <property type="evidence" value="ECO:0007669"/>
    <property type="project" value="InterPro"/>
</dbReference>
<evidence type="ECO:0000313" key="4">
    <source>
        <dbReference type="Proteomes" id="UP000013085"/>
    </source>
</evidence>
<dbReference type="Gene3D" id="1.20.1330.10">
    <property type="entry name" value="f41 fragment of flagellin, N-terminal domain"/>
    <property type="match status" value="1"/>
</dbReference>
<dbReference type="Proteomes" id="UP000013085">
    <property type="component" value="Unassembled WGS sequence"/>
</dbReference>